<proteinExistence type="predicted"/>
<name>O87058_VIBCL</name>
<gene>
    <name evidence="1" type="primary">z55f</name>
</gene>
<dbReference type="AlphaFoldDB" id="O87058"/>
<organism evidence="1">
    <name type="scientific">Vibrio cholerae</name>
    <dbReference type="NCBI Taxonomy" id="666"/>
    <lineage>
        <taxon>Bacteria</taxon>
        <taxon>Pseudomonadati</taxon>
        <taxon>Pseudomonadota</taxon>
        <taxon>Gammaproteobacteria</taxon>
        <taxon>Vibrionales</taxon>
        <taxon>Vibrionaceae</taxon>
        <taxon>Vibrio</taxon>
    </lineage>
</organism>
<dbReference type="EMBL" id="AJ231114">
    <property type="protein sequence ID" value="CAA13156.1"/>
    <property type="molecule type" value="Genomic_DNA"/>
</dbReference>
<protein>
    <submittedName>
        <fullName evidence="1">Z55f protein</fullName>
    </submittedName>
</protein>
<sequence>MQMLTTASDKKLSAITCAISLALRQGRIMAGRLLQRITRVVLGTWFYLKHIAQLIRKQIGYGWLSLWETTTARVTFCH</sequence>
<reference evidence="1" key="1">
    <citation type="submission" date="1998-07" db="EMBL/GenBank/DDBJ databases">
        <authorList>
            <person name="Fallarino A."/>
        </authorList>
    </citation>
    <scope>NUCLEOTIDE SEQUENCE</scope>
    <source>
        <strain evidence="1">Z17561</strain>
    </source>
</reference>
<accession>O87058</accession>
<evidence type="ECO:0000313" key="1">
    <source>
        <dbReference type="EMBL" id="CAA13156.1"/>
    </source>
</evidence>